<dbReference type="InterPro" id="IPR021122">
    <property type="entry name" value="RNA_ligase_dom_REL/Rnl2"/>
</dbReference>
<dbReference type="SUPFAM" id="SSF56091">
    <property type="entry name" value="DNA ligase/mRNA capping enzyme, catalytic domain"/>
    <property type="match status" value="1"/>
</dbReference>
<dbReference type="Gene3D" id="3.30.470.30">
    <property type="entry name" value="DNA ligase/mRNA capping enzyme"/>
    <property type="match status" value="1"/>
</dbReference>
<organism evidence="2">
    <name type="scientific">Gaeavirus sp</name>
    <dbReference type="NCBI Taxonomy" id="2487767"/>
    <lineage>
        <taxon>Viruses</taxon>
        <taxon>Varidnaviria</taxon>
        <taxon>Bamfordvirae</taxon>
        <taxon>Nucleocytoviricota</taxon>
        <taxon>Megaviricetes</taxon>
        <taxon>Imitervirales</taxon>
        <taxon>Mimiviridae</taxon>
        <taxon>Klosneuvirinae</taxon>
    </lineage>
</organism>
<keyword evidence="2" id="KW-0436">Ligase</keyword>
<evidence type="ECO:0000313" key="2">
    <source>
        <dbReference type="EMBL" id="AYV80054.1"/>
    </source>
</evidence>
<name>A0A3G5A0N7_9VIRU</name>
<accession>A0A3G5A0N7</accession>
<proteinExistence type="predicted"/>
<dbReference type="Pfam" id="PF09414">
    <property type="entry name" value="RNA_ligase"/>
    <property type="match status" value="1"/>
</dbReference>
<dbReference type="EMBL" id="MK072205">
    <property type="protein sequence ID" value="AYV80054.1"/>
    <property type="molecule type" value="Genomic_DNA"/>
</dbReference>
<sequence length="392" mass="44657">MAPIKHLDTNLRMTSEDIEITSVNPDRVLASIVRITSITPIIGADRIVIAEIDGWRCIVQKSEFVIGDLAIYYSIDSIPDFTDPNLKFLQDKGITRIKTIKMKGVVSQGLLAPIKWLSDKGYPTDSITEGTDVTQALNVKKYIRECERTQYNSTAQELCEPFPKQIPKTDEIRLQTNLKLINHIIDRDIVITRKEDGCSCTFVYLNSEFKVCGRNYTWLHGNPNAKPYFIIEQKYKIFERLAAFNRNVGIQGEIIGPGINGNKLKLPELIFRVFNIYDIDSRQYLLQHDITTICTILELEQVPLLYEGSFNNLLIETDTETKIPIATFEDEIRDNDESTNKIVLNGLLAMADKQEYSKGNPAEGIVIKTADTKSMRISFKVISNRFLLKHDE</sequence>
<reference evidence="2" key="1">
    <citation type="submission" date="2018-10" db="EMBL/GenBank/DDBJ databases">
        <title>Hidden diversity of soil giant viruses.</title>
        <authorList>
            <person name="Schulz F."/>
            <person name="Alteio L."/>
            <person name="Goudeau D."/>
            <person name="Ryan E.M."/>
            <person name="Malmstrom R.R."/>
            <person name="Blanchard J."/>
            <person name="Woyke T."/>
        </authorList>
    </citation>
    <scope>NUCLEOTIDE SEQUENCE</scope>
    <source>
        <strain evidence="2">GAV1</strain>
    </source>
</reference>
<protein>
    <submittedName>
        <fullName evidence="2">RNA ligase</fullName>
    </submittedName>
</protein>
<gene>
    <name evidence="2" type="ORF">Gaeavirus7_11</name>
</gene>
<evidence type="ECO:0000259" key="1">
    <source>
        <dbReference type="Pfam" id="PF09414"/>
    </source>
</evidence>
<dbReference type="GO" id="GO:0016874">
    <property type="term" value="F:ligase activity"/>
    <property type="evidence" value="ECO:0007669"/>
    <property type="project" value="UniProtKB-KW"/>
</dbReference>
<dbReference type="Pfam" id="PF21189">
    <property type="entry name" value="PHA02142"/>
    <property type="match status" value="1"/>
</dbReference>
<feature type="domain" description="RNA ligase" evidence="1">
    <location>
        <begin position="188"/>
        <end position="382"/>
    </location>
</feature>